<evidence type="ECO:0000256" key="1">
    <source>
        <dbReference type="ARBA" id="ARBA00004167"/>
    </source>
</evidence>
<keyword evidence="3" id="KW-0812">Transmembrane</keyword>
<dbReference type="InterPro" id="IPR053211">
    <property type="entry name" value="DNA_repair-toleration"/>
</dbReference>
<evidence type="ECO:0000256" key="5">
    <source>
        <dbReference type="ARBA" id="ARBA00022737"/>
    </source>
</evidence>
<dbReference type="FunFam" id="3.80.10.10:FF:000129">
    <property type="entry name" value="Leucine-rich repeat receptor-like kinase"/>
    <property type="match status" value="1"/>
</dbReference>
<feature type="chain" id="PRO_5029817456" description="Leucine-rich repeat-containing N-terminal plant-type domain-containing protein" evidence="8">
    <location>
        <begin position="32"/>
        <end position="161"/>
    </location>
</feature>
<keyword evidence="7" id="KW-0472">Membrane</keyword>
<evidence type="ECO:0000256" key="6">
    <source>
        <dbReference type="ARBA" id="ARBA00022989"/>
    </source>
</evidence>
<dbReference type="PANTHER" id="PTHR48060:SF21">
    <property type="entry name" value="L DOMAIN-LIKE PROTEIN"/>
    <property type="match status" value="1"/>
</dbReference>
<keyword evidence="4 8" id="KW-0732">Signal</keyword>
<sequence>MSRHNMRLRYYCDMCLFTTLLLISVSFSISGEDNSEHGDRTTLLALRDGFTSGGTPPPDGSALSSWNSSFHFCQWQGVTCGKRHKRVTTIRLTEQMLDGVLPPSIGNLTFLRKLDLRNNSLHGQVPEEIGRLRRLRDLYLERNFFGGRIPVELSNCQIFKN</sequence>
<keyword evidence="2" id="KW-0433">Leucine-rich repeat</keyword>
<dbReference type="Gramene" id="Kaladp0053s0262.1.v1.1">
    <property type="protein sequence ID" value="Kaladp0053s0262.1.v1.1.CDS.1"/>
    <property type="gene ID" value="Kaladp0053s0262.v1.1"/>
</dbReference>
<keyword evidence="11" id="KW-1185">Reference proteome</keyword>
<name>A0A7N0U3H2_KALFE</name>
<evidence type="ECO:0000256" key="4">
    <source>
        <dbReference type="ARBA" id="ARBA00022729"/>
    </source>
</evidence>
<evidence type="ECO:0000256" key="3">
    <source>
        <dbReference type="ARBA" id="ARBA00022692"/>
    </source>
</evidence>
<feature type="signal peptide" evidence="8">
    <location>
        <begin position="1"/>
        <end position="31"/>
    </location>
</feature>
<dbReference type="GO" id="GO:0016020">
    <property type="term" value="C:membrane"/>
    <property type="evidence" value="ECO:0007669"/>
    <property type="project" value="UniProtKB-SubCell"/>
</dbReference>
<evidence type="ECO:0000313" key="10">
    <source>
        <dbReference type="EnsemblPlants" id="Kaladp0053s0262.1.v1.1.CDS.1"/>
    </source>
</evidence>
<dbReference type="Pfam" id="PF08263">
    <property type="entry name" value="LRRNT_2"/>
    <property type="match status" value="1"/>
</dbReference>
<dbReference type="Gene3D" id="3.80.10.10">
    <property type="entry name" value="Ribonuclease Inhibitor"/>
    <property type="match status" value="1"/>
</dbReference>
<dbReference type="AlphaFoldDB" id="A0A7N0U3H2"/>
<proteinExistence type="predicted"/>
<keyword evidence="5" id="KW-0677">Repeat</keyword>
<evidence type="ECO:0000313" key="11">
    <source>
        <dbReference type="Proteomes" id="UP000594263"/>
    </source>
</evidence>
<dbReference type="SUPFAM" id="SSF52058">
    <property type="entry name" value="L domain-like"/>
    <property type="match status" value="1"/>
</dbReference>
<feature type="domain" description="Leucine-rich repeat-containing N-terminal plant-type" evidence="9">
    <location>
        <begin position="38"/>
        <end position="80"/>
    </location>
</feature>
<protein>
    <recommendedName>
        <fullName evidence="9">Leucine-rich repeat-containing N-terminal plant-type domain-containing protein</fullName>
    </recommendedName>
</protein>
<dbReference type="EnsemblPlants" id="Kaladp0053s0262.1.v1.1">
    <property type="protein sequence ID" value="Kaladp0053s0262.1.v1.1.CDS.1"/>
    <property type="gene ID" value="Kaladp0053s0262.v1.1"/>
</dbReference>
<dbReference type="OMA" id="MERATWF"/>
<dbReference type="Proteomes" id="UP000594263">
    <property type="component" value="Unplaced"/>
</dbReference>
<reference evidence="10" key="1">
    <citation type="submission" date="2021-01" db="UniProtKB">
        <authorList>
            <consortium name="EnsemblPlants"/>
        </authorList>
    </citation>
    <scope>IDENTIFICATION</scope>
</reference>
<comment type="subcellular location">
    <subcellularLocation>
        <location evidence="1">Membrane</location>
        <topology evidence="1">Single-pass membrane protein</topology>
    </subcellularLocation>
</comment>
<evidence type="ECO:0000259" key="9">
    <source>
        <dbReference type="Pfam" id="PF08263"/>
    </source>
</evidence>
<dbReference type="InterPro" id="IPR032675">
    <property type="entry name" value="LRR_dom_sf"/>
</dbReference>
<dbReference type="InterPro" id="IPR013210">
    <property type="entry name" value="LRR_N_plant-typ"/>
</dbReference>
<evidence type="ECO:0000256" key="8">
    <source>
        <dbReference type="SAM" id="SignalP"/>
    </source>
</evidence>
<dbReference type="Pfam" id="PF13855">
    <property type="entry name" value="LRR_8"/>
    <property type="match status" value="1"/>
</dbReference>
<accession>A0A7N0U3H2</accession>
<keyword evidence="6" id="KW-1133">Transmembrane helix</keyword>
<dbReference type="PANTHER" id="PTHR48060">
    <property type="entry name" value="DNA DAMAGE-REPAIR/TOLERATION PROTEIN DRT100"/>
    <property type="match status" value="1"/>
</dbReference>
<evidence type="ECO:0000256" key="2">
    <source>
        <dbReference type="ARBA" id="ARBA00022614"/>
    </source>
</evidence>
<dbReference type="InterPro" id="IPR001611">
    <property type="entry name" value="Leu-rich_rpt"/>
</dbReference>
<evidence type="ECO:0000256" key="7">
    <source>
        <dbReference type="ARBA" id="ARBA00023136"/>
    </source>
</evidence>
<organism evidence="10 11">
    <name type="scientific">Kalanchoe fedtschenkoi</name>
    <name type="common">Lavender scallops</name>
    <name type="synonym">South American air plant</name>
    <dbReference type="NCBI Taxonomy" id="63787"/>
    <lineage>
        <taxon>Eukaryota</taxon>
        <taxon>Viridiplantae</taxon>
        <taxon>Streptophyta</taxon>
        <taxon>Embryophyta</taxon>
        <taxon>Tracheophyta</taxon>
        <taxon>Spermatophyta</taxon>
        <taxon>Magnoliopsida</taxon>
        <taxon>eudicotyledons</taxon>
        <taxon>Gunneridae</taxon>
        <taxon>Pentapetalae</taxon>
        <taxon>Saxifragales</taxon>
        <taxon>Crassulaceae</taxon>
        <taxon>Kalanchoe</taxon>
    </lineage>
</organism>